<protein>
    <submittedName>
        <fullName evidence="1">Uncharacterized protein</fullName>
    </submittedName>
</protein>
<name>A0AC61QY78_9FIRM</name>
<proteinExistence type="predicted"/>
<gene>
    <name evidence="1" type="ORF">E5357_13630</name>
</gene>
<keyword evidence="2" id="KW-1185">Reference proteome</keyword>
<accession>A0AC61QY78</accession>
<evidence type="ECO:0000313" key="1">
    <source>
        <dbReference type="EMBL" id="TGX97166.1"/>
    </source>
</evidence>
<dbReference type="EMBL" id="SRZB01000037">
    <property type="protein sequence ID" value="TGX97166.1"/>
    <property type="molecule type" value="Genomic_DNA"/>
</dbReference>
<reference evidence="1" key="1">
    <citation type="submission" date="2019-04" db="EMBL/GenBank/DDBJ databases">
        <title>Microbes associate with the intestines of laboratory mice.</title>
        <authorList>
            <person name="Navarre W."/>
            <person name="Wong E."/>
            <person name="Huang K."/>
            <person name="Tropini C."/>
            <person name="Ng K."/>
            <person name="Yu B."/>
        </authorList>
    </citation>
    <scope>NUCLEOTIDE SEQUENCE</scope>
    <source>
        <strain evidence="1">NM72_1-8</strain>
    </source>
</reference>
<dbReference type="Proteomes" id="UP000307720">
    <property type="component" value="Unassembled WGS sequence"/>
</dbReference>
<organism evidence="1 2">
    <name type="scientific">Hominisplanchenecus murintestinalis</name>
    <dbReference type="NCBI Taxonomy" id="2941517"/>
    <lineage>
        <taxon>Bacteria</taxon>
        <taxon>Bacillati</taxon>
        <taxon>Bacillota</taxon>
        <taxon>Clostridia</taxon>
        <taxon>Lachnospirales</taxon>
        <taxon>Lachnospiraceae</taxon>
        <taxon>Hominisplanchenecus</taxon>
    </lineage>
</organism>
<evidence type="ECO:0000313" key="2">
    <source>
        <dbReference type="Proteomes" id="UP000307720"/>
    </source>
</evidence>
<sequence>MKKKIYAVLMAVCLVLGILPVQAFAETEKAEVKVTVTGKAVVGEKLKADLSELENASEAVIQWQKKGSGEKDSKAVDTGDGETSLTLKAKDVGKVFRIIVKEDKDSKTSYTSKWTKEVQKEAESETEETKIKDTKDTETSGTEEKQTEKKDDEAVKAPETKETEAIKLPETKDTQSAKTPETKGTEVIKAPETKETEAKVPETKEAEAVKPPEAKSEEGTGNTEDNAPREGETESEAPAPALSIDKAAVDFGTAEEGYTAAPESQTITITNGGAAEVKLTQPQAVDFVIGSLSKTDLGAGETAVFTIQPKTGLKKKSYDETVEIAGDNGQKLEVKAKFQVNAPKPAPVYMIKANTAELNFASQTLGYKAPEAQTVEITNTGTGAVKLVQPSAAAFEVGALSATELAVGAKASFTVRPKAGLDSGTYEENITVKTEQGSGAAVKAVFKVTGSKILSIVKPSAVTKKNGQDKKASALGLPEKVKIKTSDGIKKANVTWNVKDTDYSKYKVKTQKFKVTGKVKLPDGVYNPDKISLNTSISVTVKAYVPKVPGSDSNKILNLEAGKTYRTNTDIVFQAVGGGMDNKSPKEGDVRYRPVNWAVSTVNNFTTDEFKGTFKFSNAGDYTLKVTYNRQKYNGDKWVDDGTADTKSVSFKLASSTVTTGTVRPGTGNSSTNYTSTVNTGKTAAKTGDDSPIVPLVIVCLVCLLCIGGVMYSKKRRDKDN</sequence>
<comment type="caution">
    <text evidence="1">The sequence shown here is derived from an EMBL/GenBank/DDBJ whole genome shotgun (WGS) entry which is preliminary data.</text>
</comment>